<dbReference type="PANTHER" id="PTHR34613">
    <property type="entry name" value="SLL0800 PROTEIN"/>
    <property type="match status" value="1"/>
</dbReference>
<protein>
    <recommendedName>
        <fullName evidence="3">Rpn family recombination-promoting nuclease/putative transposase</fullName>
    </recommendedName>
</protein>
<sequence length="284" mass="31222">MASKRIVNTSPARFGKVFGIAVPKQVRPGATELNLAEIHADRRNADLVLTGGDRVVHLEFQHRADPAMADRMLIYRSLLRVEPACAGKEIQQHVIVLGKGTSPSQIDESPDLVFTFETHYARDVDPAEALADPLTAPWAILAAARSDAERIARLEEILRAVTSAESESLVRDLTMTTLTFAAITMKREDIERVLREAGMPADMIRDTEFAQELIDEGRVEGLAEGRAEGRLFSTRSNVVRLLRHRGVDEGRTDAIAAALIEQDIDTAAERAAFDDLTELTSLGE</sequence>
<gene>
    <name evidence="1" type="ORF">QLQ12_18205</name>
</gene>
<reference evidence="1 2" key="1">
    <citation type="submission" date="2023-05" db="EMBL/GenBank/DDBJ databases">
        <title>Actinoplanes sp. NEAU-A12 genome sequencing.</title>
        <authorList>
            <person name="Wang Z.-S."/>
        </authorList>
    </citation>
    <scope>NUCLEOTIDE SEQUENCE [LARGE SCALE GENOMIC DNA]</scope>
    <source>
        <strain evidence="1 2">NEAU-A12</strain>
    </source>
</reference>
<dbReference type="EMBL" id="JASCTH010000011">
    <property type="protein sequence ID" value="MDI6100546.1"/>
    <property type="molecule type" value="Genomic_DNA"/>
</dbReference>
<dbReference type="PANTHER" id="PTHR34613:SF1">
    <property type="entry name" value="SLL6017 PROTEIN"/>
    <property type="match status" value="1"/>
</dbReference>
<dbReference type="RefSeq" id="WP_282761371.1">
    <property type="nucleotide sequence ID" value="NZ_JASCTH010000011.1"/>
</dbReference>
<evidence type="ECO:0008006" key="3">
    <source>
        <dbReference type="Google" id="ProtNLM"/>
    </source>
</evidence>
<evidence type="ECO:0000313" key="1">
    <source>
        <dbReference type="EMBL" id="MDI6100546.1"/>
    </source>
</evidence>
<proteinExistence type="predicted"/>
<evidence type="ECO:0000313" key="2">
    <source>
        <dbReference type="Proteomes" id="UP001241758"/>
    </source>
</evidence>
<accession>A0ABT6WLH4</accession>
<keyword evidence="2" id="KW-1185">Reference proteome</keyword>
<organism evidence="1 2">
    <name type="scientific">Actinoplanes sandaracinus</name>
    <dbReference type="NCBI Taxonomy" id="3045177"/>
    <lineage>
        <taxon>Bacteria</taxon>
        <taxon>Bacillati</taxon>
        <taxon>Actinomycetota</taxon>
        <taxon>Actinomycetes</taxon>
        <taxon>Micromonosporales</taxon>
        <taxon>Micromonosporaceae</taxon>
        <taxon>Actinoplanes</taxon>
    </lineage>
</organism>
<dbReference type="Proteomes" id="UP001241758">
    <property type="component" value="Unassembled WGS sequence"/>
</dbReference>
<comment type="caution">
    <text evidence="1">The sequence shown here is derived from an EMBL/GenBank/DDBJ whole genome shotgun (WGS) entry which is preliminary data.</text>
</comment>
<name>A0ABT6WLH4_9ACTN</name>